<accession>A0A8H3M640</accession>
<comment type="caution">
    <text evidence="1">The sequence shown here is derived from an EMBL/GenBank/DDBJ whole genome shotgun (WGS) entry which is preliminary data.</text>
</comment>
<evidence type="ECO:0000313" key="1">
    <source>
        <dbReference type="EMBL" id="GES98251.1"/>
    </source>
</evidence>
<dbReference type="Gene3D" id="1.10.150.50">
    <property type="entry name" value="Transcription Factor, Ets-1"/>
    <property type="match status" value="1"/>
</dbReference>
<protein>
    <recommendedName>
        <fullName evidence="3">SAM domain-containing protein</fullName>
    </recommendedName>
</protein>
<organism evidence="1 2">
    <name type="scientific">Rhizophagus clarus</name>
    <dbReference type="NCBI Taxonomy" id="94130"/>
    <lineage>
        <taxon>Eukaryota</taxon>
        <taxon>Fungi</taxon>
        <taxon>Fungi incertae sedis</taxon>
        <taxon>Mucoromycota</taxon>
        <taxon>Glomeromycotina</taxon>
        <taxon>Glomeromycetes</taxon>
        <taxon>Glomerales</taxon>
        <taxon>Glomeraceae</taxon>
        <taxon>Rhizophagus</taxon>
    </lineage>
</organism>
<dbReference type="Proteomes" id="UP000615446">
    <property type="component" value="Unassembled WGS sequence"/>
</dbReference>
<dbReference type="EMBL" id="BLAL01000266">
    <property type="protein sequence ID" value="GES98251.1"/>
    <property type="molecule type" value="Genomic_DNA"/>
</dbReference>
<sequence>MSSETSTPYTPASTSTTVAGNETVSLADEIKEYNTAKLIEYLRGQGLNLVKDDFDIIENERVGGQDFLDMTKQDFRDYGMKGGPATRLAKFAKECKDKKLRSFSSYKTKKDLKEVLAKHGVEDGRITDIPQFTPKPHNIDDKNEALVHCLKDIRLRLRNMGPVVESNEAIRCEYISVILHACINIVRELTGKKISLNPQFEVVGEENTGRVDYAIKALEELICITEGKQYQIAIGMLYNAKVLSKLTRENERRMMLSAKNMTISSGSNPLNIRFVETALEEGSEDEKELCKNVKRVMEVIVGLLRERVDVEKEPKNKKARVQEYLKKE</sequence>
<proteinExistence type="predicted"/>
<dbReference type="AlphaFoldDB" id="A0A8H3M640"/>
<dbReference type="InterPro" id="IPR013761">
    <property type="entry name" value="SAM/pointed_sf"/>
</dbReference>
<dbReference type="OrthoDB" id="2432732at2759"/>
<evidence type="ECO:0008006" key="3">
    <source>
        <dbReference type="Google" id="ProtNLM"/>
    </source>
</evidence>
<name>A0A8H3M640_9GLOM</name>
<gene>
    <name evidence="1" type="ORF">RCL2_002480700</name>
</gene>
<reference evidence="1" key="1">
    <citation type="submission" date="2019-10" db="EMBL/GenBank/DDBJ databases">
        <title>Conservation and host-specific expression of non-tandemly repeated heterogenous ribosome RNA gene in arbuscular mycorrhizal fungi.</title>
        <authorList>
            <person name="Maeda T."/>
            <person name="Kobayashi Y."/>
            <person name="Nakagawa T."/>
            <person name="Ezawa T."/>
            <person name="Yamaguchi K."/>
            <person name="Bino T."/>
            <person name="Nishimoto Y."/>
            <person name="Shigenobu S."/>
            <person name="Kawaguchi M."/>
        </authorList>
    </citation>
    <scope>NUCLEOTIDE SEQUENCE</scope>
    <source>
        <strain evidence="1">HR1</strain>
    </source>
</reference>
<evidence type="ECO:0000313" key="2">
    <source>
        <dbReference type="Proteomes" id="UP000615446"/>
    </source>
</evidence>